<accession>A0A077M9H7</accession>
<dbReference type="Gene3D" id="3.30.530.20">
    <property type="match status" value="1"/>
</dbReference>
<protein>
    <recommendedName>
        <fullName evidence="3">Polyketide cyclase</fullName>
    </recommendedName>
</protein>
<gene>
    <name evidence="1" type="ORF">BN13_350007</name>
</gene>
<dbReference type="InterPro" id="IPR023393">
    <property type="entry name" value="START-like_dom_sf"/>
</dbReference>
<dbReference type="RefSeq" id="WP_053079746.1">
    <property type="nucleotide sequence ID" value="NZ_HF571038.1"/>
</dbReference>
<dbReference type="Proteomes" id="UP000035720">
    <property type="component" value="Unassembled WGS sequence"/>
</dbReference>
<evidence type="ECO:0000313" key="2">
    <source>
        <dbReference type="Proteomes" id="UP000035720"/>
    </source>
</evidence>
<dbReference type="SUPFAM" id="SSF55961">
    <property type="entry name" value="Bet v1-like"/>
    <property type="match status" value="1"/>
</dbReference>
<dbReference type="EMBL" id="CAJC01000145">
    <property type="protein sequence ID" value="CCI53309.1"/>
    <property type="molecule type" value="Genomic_DNA"/>
</dbReference>
<dbReference type="InterPro" id="IPR019587">
    <property type="entry name" value="Polyketide_cyclase/dehydratase"/>
</dbReference>
<proteinExistence type="predicted"/>
<reference evidence="1 2" key="1">
    <citation type="journal article" date="2013" name="ISME J.">
        <title>A metabolic model for members of the genus Tetrasphaera involved in enhanced biological phosphorus removal.</title>
        <authorList>
            <person name="Kristiansen R."/>
            <person name="Nguyen H.T.T."/>
            <person name="Saunders A.M."/>
            <person name="Nielsen J.L."/>
            <person name="Wimmer R."/>
            <person name="Le V.Q."/>
            <person name="McIlroy S.J."/>
            <person name="Petrovski S."/>
            <person name="Seviour R.J."/>
            <person name="Calteau A."/>
            <person name="Nielsen K.L."/>
            <person name="Nielsen P.H."/>
        </authorList>
    </citation>
    <scope>NUCLEOTIDE SEQUENCE [LARGE SCALE GENOMIC DNA]</scope>
    <source>
        <strain evidence="1 2">Ben 74</strain>
    </source>
</reference>
<name>A0A077M9H7_9MICO</name>
<evidence type="ECO:0008006" key="3">
    <source>
        <dbReference type="Google" id="ProtNLM"/>
    </source>
</evidence>
<organism evidence="1 2">
    <name type="scientific">Nostocoides jenkinsii Ben 74</name>
    <dbReference type="NCBI Taxonomy" id="1193518"/>
    <lineage>
        <taxon>Bacteria</taxon>
        <taxon>Bacillati</taxon>
        <taxon>Actinomycetota</taxon>
        <taxon>Actinomycetes</taxon>
        <taxon>Micrococcales</taxon>
        <taxon>Intrasporangiaceae</taxon>
        <taxon>Nostocoides</taxon>
    </lineage>
</organism>
<sequence>MTTLHRRVETRAAADVAFAYLADFENATEWDSGTASCTRVQGDGGPGTTYRNVSEFAGRKVELDYTVEVLAEPTFVIVGRNATTTSRDIIIVTPNPGGGSTVDYTAHFTFSGPARFLGPLINPLLARLGDQTAATLRAALDRLAT</sequence>
<dbReference type="STRING" id="1193518.BN13_350007"/>
<comment type="caution">
    <text evidence="1">The sequence shown here is derived from an EMBL/GenBank/DDBJ whole genome shotgun (WGS) entry which is preliminary data.</text>
</comment>
<dbReference type="OrthoDB" id="3371087at2"/>
<evidence type="ECO:0000313" key="1">
    <source>
        <dbReference type="EMBL" id="CCI53309.1"/>
    </source>
</evidence>
<keyword evidence="2" id="KW-1185">Reference proteome</keyword>
<dbReference type="AlphaFoldDB" id="A0A077M9H7"/>
<dbReference type="Pfam" id="PF10604">
    <property type="entry name" value="Polyketide_cyc2"/>
    <property type="match status" value="1"/>
</dbReference>